<feature type="transmembrane region" description="Helical" evidence="1">
    <location>
        <begin position="58"/>
        <end position="79"/>
    </location>
</feature>
<evidence type="ECO:0000313" key="3">
    <source>
        <dbReference type="Proteomes" id="UP000240424"/>
    </source>
</evidence>
<accession>A0A2U3P8Y9</accession>
<keyword evidence="1" id="KW-0812">Transmembrane</keyword>
<organism evidence="2 3">
    <name type="scientific">Mycobacterium numidiamassiliense</name>
    <dbReference type="NCBI Taxonomy" id="1841861"/>
    <lineage>
        <taxon>Bacteria</taxon>
        <taxon>Bacillati</taxon>
        <taxon>Actinomycetota</taxon>
        <taxon>Actinomycetes</taxon>
        <taxon>Mycobacteriales</taxon>
        <taxon>Mycobacteriaceae</taxon>
        <taxon>Mycobacterium</taxon>
    </lineage>
</organism>
<feature type="transmembrane region" description="Helical" evidence="1">
    <location>
        <begin position="133"/>
        <end position="157"/>
    </location>
</feature>
<reference evidence="2 3" key="1">
    <citation type="submission" date="2017-01" db="EMBL/GenBank/DDBJ databases">
        <authorList>
            <consortium name="Urmite Genomes"/>
        </authorList>
    </citation>
    <scope>NUCLEOTIDE SEQUENCE [LARGE SCALE GENOMIC DNA]</scope>
    <source>
        <strain evidence="2 3">AB215</strain>
    </source>
</reference>
<name>A0A2U3P8Y9_9MYCO</name>
<keyword evidence="3" id="KW-1185">Reference proteome</keyword>
<feature type="transmembrane region" description="Helical" evidence="1">
    <location>
        <begin position="12"/>
        <end position="33"/>
    </location>
</feature>
<proteinExistence type="predicted"/>
<evidence type="ECO:0000256" key="1">
    <source>
        <dbReference type="SAM" id="Phobius"/>
    </source>
</evidence>
<dbReference type="Proteomes" id="UP000240424">
    <property type="component" value="Unassembled WGS sequence"/>
</dbReference>
<evidence type="ECO:0008006" key="4">
    <source>
        <dbReference type="Google" id="ProtNLM"/>
    </source>
</evidence>
<dbReference type="EMBL" id="FUEZ01000004">
    <property type="protein sequence ID" value="SPM40218.1"/>
    <property type="molecule type" value="Genomic_DNA"/>
</dbReference>
<gene>
    <name evidence="2" type="ORF">MNAB215_2414</name>
</gene>
<feature type="transmembrane region" description="Helical" evidence="1">
    <location>
        <begin position="91"/>
        <end position="113"/>
    </location>
</feature>
<feature type="transmembrane region" description="Helical" evidence="1">
    <location>
        <begin position="169"/>
        <end position="189"/>
    </location>
</feature>
<evidence type="ECO:0000313" key="2">
    <source>
        <dbReference type="EMBL" id="SPM40218.1"/>
    </source>
</evidence>
<protein>
    <recommendedName>
        <fullName evidence="4">Transmembrane protein</fullName>
    </recommendedName>
</protein>
<dbReference type="AlphaFoldDB" id="A0A2U3P8Y9"/>
<sequence>MVTNATTQRLCLWCGPLMALVFFIGFGLIARFIPPPNPALNAADIAALYRGRSIPIRIGMQLSMWAGVLCVPWVIAVGLQMKRIEGRVAPLAYLQIGLGILLPLEFIVPLYFFQTAAYRADRPAEVVQALNDLGWLPFTGLVYTVVAQAVVFGIAALADTHATPVFPRWAGYFSIWCGLLMAPASLDVFFTNGPLAWNGAIAWWVLLVAFFVWLIGLTVVTFQAISSGQMECSAHRTEPTIGSRAAER</sequence>
<keyword evidence="1" id="KW-0472">Membrane</keyword>
<feature type="transmembrane region" description="Helical" evidence="1">
    <location>
        <begin position="201"/>
        <end position="222"/>
    </location>
</feature>
<keyword evidence="1" id="KW-1133">Transmembrane helix</keyword>
<dbReference type="STRING" id="1841861.GCA_900157365_00732"/>